<evidence type="ECO:0000313" key="3">
    <source>
        <dbReference type="EMBL" id="EJW02257.1"/>
    </source>
</evidence>
<feature type="compositionally biased region" description="Basic residues" evidence="2">
    <location>
        <begin position="898"/>
        <end position="917"/>
    </location>
</feature>
<feature type="region of interest" description="Disordered" evidence="2">
    <location>
        <begin position="865"/>
        <end position="927"/>
    </location>
</feature>
<feature type="compositionally biased region" description="Polar residues" evidence="2">
    <location>
        <begin position="2310"/>
        <end position="2371"/>
    </location>
</feature>
<feature type="region of interest" description="Disordered" evidence="2">
    <location>
        <begin position="1199"/>
        <end position="1225"/>
    </location>
</feature>
<dbReference type="HOGENOM" id="CLU_227305_0_0_1"/>
<feature type="compositionally biased region" description="Low complexity" evidence="2">
    <location>
        <begin position="2452"/>
        <end position="2469"/>
    </location>
</feature>
<proteinExistence type="predicted"/>
<feature type="region of interest" description="Disordered" evidence="2">
    <location>
        <begin position="1256"/>
        <end position="1284"/>
    </location>
</feature>
<feature type="compositionally biased region" description="Polar residues" evidence="2">
    <location>
        <begin position="1647"/>
        <end position="1671"/>
    </location>
</feature>
<feature type="compositionally biased region" description="Low complexity" evidence="2">
    <location>
        <begin position="1562"/>
        <end position="1630"/>
    </location>
</feature>
<feature type="region of interest" description="Disordered" evidence="2">
    <location>
        <begin position="1923"/>
        <end position="2019"/>
    </location>
</feature>
<comment type="caution">
    <text evidence="3">The sequence shown here is derived from an EMBL/GenBank/DDBJ whole genome shotgun (WGS) entry which is preliminary data.</text>
</comment>
<gene>
    <name evidence="3" type="ORF">EDEG_03308</name>
</gene>
<keyword evidence="4" id="KW-1185">Reference proteome</keyword>
<feature type="compositionally biased region" description="Low complexity" evidence="2">
    <location>
        <begin position="2418"/>
        <end position="2431"/>
    </location>
</feature>
<evidence type="ECO:0000256" key="2">
    <source>
        <dbReference type="SAM" id="MobiDB-lite"/>
    </source>
</evidence>
<feature type="region of interest" description="Disordered" evidence="2">
    <location>
        <begin position="2310"/>
        <end position="2382"/>
    </location>
</feature>
<feature type="compositionally biased region" description="Low complexity" evidence="2">
    <location>
        <begin position="1672"/>
        <end position="1868"/>
    </location>
</feature>
<protein>
    <submittedName>
        <fullName evidence="3">Uncharacterized protein</fullName>
    </submittedName>
</protein>
<evidence type="ECO:0000313" key="4">
    <source>
        <dbReference type="Proteomes" id="UP000003163"/>
    </source>
</evidence>
<feature type="region of interest" description="Disordered" evidence="2">
    <location>
        <begin position="2398"/>
        <end position="2470"/>
    </location>
</feature>
<feature type="compositionally biased region" description="Low complexity" evidence="2">
    <location>
        <begin position="1928"/>
        <end position="2018"/>
    </location>
</feature>
<dbReference type="InParanoid" id="J9DLL8"/>
<evidence type="ECO:0000256" key="1">
    <source>
        <dbReference type="SAM" id="Coils"/>
    </source>
</evidence>
<feature type="region of interest" description="Disordered" evidence="2">
    <location>
        <begin position="2486"/>
        <end position="2517"/>
    </location>
</feature>
<sequence>MNFPLNSRTFQIFEPIKLNLKTIKGVRIIPFKMNREKQQSFTTLREMHKQSKKCFIELTSTISYRFEKKVLELVTPGSSCIFTFGQKVRFIELFSCSALGTDTGVIVGLKDIVHVFTIDSCYKICDPKLCCDIGVKDPLNSKDGMKKKMGKGKFEEAIQKLSNINKECTIECKENKSDDASIKEIKNDINDHSSNKTGKSTSSEIDKIHAANDIESINGENNNIERDEDSNNIHNKKSSGLNLLERRRDSSSNISTKSKIVLDKETKRKISYKEGITSLKANGNVVICTTLHNAYQICIMPGAFGGIKIFTVCITDSFFKRIIGFFKREKPKIITSMSFDSMYLAILREDTVYLYARTTLLSKKNSSSKAGAKPVKNIHENNKNMNDSRYISGITRFADRSVVDPELDFSVIENEKYMGAVSYTFHREIRLNDNSFFHIKMLPSLNDYCFVITGKKERIMHYGDSKVVLSEIEDFEEFNGKIVSKDHSNFMAVGINSSDKKSSMLVFIRPAFVDVNADAKIEKGYNHFNNNKRYKSDSRYTNYGKYGDDVNQGMSNILYARNPFLDPMFHPENVEYHLLKHSIDNIVIHDNILFIQSETGVKYEIYDLAKLLSKSPQNVMERLFGQFSKETLMACYINSCHKKDISTVFDFILSYIDESFIYLYVLRVLEFVHKKLNYEFYMQIDNNNYAEHVWNCSEHFKFALTNSVNLELHDMYLKGGYRPNIPITSTDSSAAYELTYKTILCDAMIMNHSNPDLSTIMRQPKDLILFIEKCINILTSTITKLHEKCRRELTKPLAFLQNLIDSLILVRVLVHEGLIKEEKISEIDSSNEPGKNTILRKEGNKIISKLIAMCKNKLENISKKEDSDDDIDMYSSTEEDSETGLNHAGSKNKEAVRKIRSMIKKSKKRSIKKHSSYKHSDDKQSIKKHPTIIKADEYFKSIVNNQCDNEDDVNTTKTKIPLNSTCKDVTETNEYKTNRLLSKMIHKHKQDKSPNPQLYYIDNILQNKRTVEILTDDSCEKLGILNQDGSIHKTQTVNTDEVLYPEVFNVFFKDGMSKAFKHNKSYLFKLICSLLFSESQRTAILNYVLKYRPISFIENTLECLTTPYFPVREVYFKTGMGHLLNEEYEEAINHFRQCGKERLFDIVAALNKVKYYKASMRFIRYYINFNGLAYEPLNDKDFTTRAASLNTDFKDSLPASGLNTQVNSTESGETLGESEESDGKDICMNKTMIEKEEDEVCIKINNELRRQYESDFTAQKKGIKPKPTINAKSNEEEKDSEEKKAQVLQGIKRKYEEDFAREINKGKTVVNINREEVPSDIKFKLITESLGCRQSMNVALGDNRYEFCSMFFNIYMKKSYNKTVFSCRCCNKEELIGGIKDMVAFDNIHILEYLKFLFINSLDKHEYNLYWKYYLRNSSQRIAIEEKLENERIALEEEAKERKARLEAEREELYGKNENLDHLRPYRKLSVCSIDDNRFLLTPNQLNISNKENGKGKNFDMIFANFERTIVKYPIRYISVDENPYKNNNCSINRNNNRNTNTMNHMSGNTNSFNAMNSNNNINTHMNPSPASNSSPIYSTSSNASPNNDLNSNAYMNNPINNPLNANPLNPPQNINNPLNPNSTNRNQNNIMYQNSNAKPNLLNGIQDYNSNPLNRNQNINTSDRNFNSNYNSNPLNSNPLNSNPLNSNPLNANPLNSNPLNANPLNANPLNSNQLNANPLNANPLNSNPLNANPLNANPLNSNPLNANPLNSNQLNANPLNANPLNSNPLNANPLNANPLNSNPLNANPLNSNPLNANPLNSNPLNANPLNSNPLNANPLNSNPLNSNQLNSNPLNAKQYSNYTSNPLNSNPLNSNSLNANPLNTNPRNANPLNSLNPTNAKQYSNYTSNPLNTNPLNANPLNTNPLNANPLNANTLNAKQYSNYTSNPLNSNPLNANPLNSNPLNANPINSNPLNATPLNANPLNTNPLNANQLNTNPLNSVPRNSNPSNSNPRNSNPLNNQNIKSNINKNKPLSSMPKKLAEKAKKRILKLRKAFKNGKLRNIDSESEEKDRLNKQYKTLPPYVQQPVDDNIRAANIMLHIAYNKPLTFQERIRYIKASIAIHKFQDSEMLLQIALVQEDHLDTLFDKLDAVRIKKAEIFEIKHGSKIKSKFSRSSDNEEKTENKISSHTRFNTIHNLNNIVKNNNSISDDSSNSDSDSDDDVNNSINGKSNQVESNYNRRSSIYSRLNSIRSSAVNSLSNSLRNSHIGSRLNRIRTSAINSLSNSIRNSRIASRFNNIRNCNNNSQENSERTSGKTTVYYSMRNTTRNTPANSARNTTRNTPANSSRNTIYNSYPNSTRASGKTTTYYSFKNESKNAPTNSLTTTVHNTPINSNNNSINTSYIEDNMLQKYNTDIKSSSSSRSGKSSHHRSISKSDIISANSSSSTFSKEKTNIQSIKNMSNEDTKSMKSNKSNKSSKSNKGSQKYIADIISEKDAEEFIEEESKHTNNTSNTHNKYKCILDSDSDTEPETDGNTEIDVEECAILYEEEQIIRDIRSLAAELLSPSKLFNNYLFPKYTASALKLMNICDDDNEDLIHELIDNVTEIKDALLLVDDIKRRKIKIDFKYIAPLFYTFAENLLQTAPDKVFITPTLKSIGFTDAEIKTNVMDILKGKISSSQRIINILQQPNLIKRIYAEFCMFYQDLHLHEYMINTHAYPTY</sequence>
<feature type="region of interest" description="Disordered" evidence="2">
    <location>
        <begin position="2153"/>
        <end position="2173"/>
    </location>
</feature>
<organism evidence="3 4">
    <name type="scientific">Edhazardia aedis (strain USNM 41457)</name>
    <name type="common">Microsporidian parasite</name>
    <dbReference type="NCBI Taxonomy" id="1003232"/>
    <lineage>
        <taxon>Eukaryota</taxon>
        <taxon>Fungi</taxon>
        <taxon>Fungi incertae sedis</taxon>
        <taxon>Microsporidia</taxon>
        <taxon>Edhazardia</taxon>
    </lineage>
</organism>
<feature type="compositionally biased region" description="Low complexity" evidence="2">
    <location>
        <begin position="2398"/>
        <end position="2408"/>
    </location>
</feature>
<feature type="compositionally biased region" description="Low complexity" evidence="2">
    <location>
        <begin position="2186"/>
        <end position="2199"/>
    </location>
</feature>
<dbReference type="VEuPathDB" id="MicrosporidiaDB:EDEG_03308"/>
<feature type="compositionally biased region" description="Polar residues" evidence="2">
    <location>
        <begin position="1869"/>
        <end position="1890"/>
    </location>
</feature>
<accession>J9DLL8</accession>
<dbReference type="STRING" id="1003232.J9DLL8"/>
<dbReference type="EMBL" id="AFBI03000081">
    <property type="protein sequence ID" value="EJW02257.1"/>
    <property type="molecule type" value="Genomic_DNA"/>
</dbReference>
<keyword evidence="1" id="KW-0175">Coiled coil</keyword>
<feature type="coiled-coil region" evidence="1">
    <location>
        <begin position="1421"/>
        <end position="1463"/>
    </location>
</feature>
<reference evidence="4" key="2">
    <citation type="submission" date="2015-07" db="EMBL/GenBank/DDBJ databases">
        <title>Contrasting host-pathogen interactions and genome evolution in two generalist and specialist microsporidian pathogens of mosquitoes.</title>
        <authorList>
            <consortium name="The Broad Institute Genomics Platform"/>
            <consortium name="The Broad Institute Genome Sequencing Center for Infectious Disease"/>
            <person name="Cuomo C.A."/>
            <person name="Sanscrainte N.D."/>
            <person name="Goldberg J.M."/>
            <person name="Heiman D."/>
            <person name="Young S."/>
            <person name="Zeng Q."/>
            <person name="Becnel J.J."/>
            <person name="Birren B.W."/>
        </authorList>
    </citation>
    <scope>NUCLEOTIDE SEQUENCE [LARGE SCALE GENOMIC DNA]</scope>
    <source>
        <strain evidence="4">USNM 41457</strain>
    </source>
</reference>
<name>J9DLL8_EDHAE</name>
<feature type="compositionally biased region" description="Basic and acidic residues" evidence="2">
    <location>
        <begin position="2157"/>
        <end position="2169"/>
    </location>
</feature>
<feature type="compositionally biased region" description="Low complexity" evidence="2">
    <location>
        <begin position="1891"/>
        <end position="1909"/>
    </location>
</feature>
<feature type="compositionally biased region" description="Acidic residues" evidence="2">
    <location>
        <begin position="2507"/>
        <end position="2517"/>
    </location>
</feature>
<feature type="region of interest" description="Disordered" evidence="2">
    <location>
        <begin position="1562"/>
        <end position="1909"/>
    </location>
</feature>
<dbReference type="Proteomes" id="UP000003163">
    <property type="component" value="Unassembled WGS sequence"/>
</dbReference>
<feature type="region of interest" description="Disordered" evidence="2">
    <location>
        <begin position="2186"/>
        <end position="2221"/>
    </location>
</feature>
<reference evidence="3 4" key="1">
    <citation type="submission" date="2011-08" db="EMBL/GenBank/DDBJ databases">
        <authorList>
            <person name="Liu Z.J."/>
            <person name="Shi F.L."/>
            <person name="Lu J.Q."/>
            <person name="Li M."/>
            <person name="Wang Z.L."/>
        </authorList>
    </citation>
    <scope>NUCLEOTIDE SEQUENCE [LARGE SCALE GENOMIC DNA]</scope>
    <source>
        <strain evidence="3 4">USNM 41457</strain>
    </source>
</reference>
<feature type="region of interest" description="Disordered" evidence="2">
    <location>
        <begin position="217"/>
        <end position="250"/>
    </location>
</feature>
<feature type="compositionally biased region" description="Low complexity" evidence="2">
    <location>
        <begin position="2372"/>
        <end position="2382"/>
    </location>
</feature>
<feature type="compositionally biased region" description="Acidic residues" evidence="2">
    <location>
        <begin position="867"/>
        <end position="882"/>
    </location>
</feature>